<organism evidence="7 8">
    <name type="scientific">Drosophila ananassae</name>
    <name type="common">Fruit fly</name>
    <dbReference type="NCBI Taxonomy" id="7217"/>
    <lineage>
        <taxon>Eukaryota</taxon>
        <taxon>Metazoa</taxon>
        <taxon>Ecdysozoa</taxon>
        <taxon>Arthropoda</taxon>
        <taxon>Hexapoda</taxon>
        <taxon>Insecta</taxon>
        <taxon>Pterygota</taxon>
        <taxon>Neoptera</taxon>
        <taxon>Endopterygota</taxon>
        <taxon>Diptera</taxon>
        <taxon>Brachycera</taxon>
        <taxon>Muscomorpha</taxon>
        <taxon>Ephydroidea</taxon>
        <taxon>Drosophilidae</taxon>
        <taxon>Drosophila</taxon>
        <taxon>Sophophora</taxon>
    </lineage>
</organism>
<evidence type="ECO:0000256" key="3">
    <source>
        <dbReference type="ARBA" id="ARBA00023242"/>
    </source>
</evidence>
<dbReference type="GeneID" id="6503594"/>
<dbReference type="SMR" id="B3MRZ2"/>
<dbReference type="InterPro" id="IPR057414">
    <property type="entry name" value="Zf-C3HC4_IRF-2BP1_2"/>
</dbReference>
<dbReference type="CDD" id="cd16511">
    <property type="entry name" value="vRING-HC_IRF2BP1-like"/>
    <property type="match status" value="1"/>
</dbReference>
<feature type="compositionally biased region" description="Low complexity" evidence="4">
    <location>
        <begin position="344"/>
        <end position="380"/>
    </location>
</feature>
<feature type="region of interest" description="Disordered" evidence="4">
    <location>
        <begin position="183"/>
        <end position="209"/>
    </location>
</feature>
<comment type="similarity">
    <text evidence="2">Belongs to the IRF2BP family.</text>
</comment>
<comment type="subcellular location">
    <subcellularLocation>
        <location evidence="1">Nucleus</location>
    </subcellularLocation>
</comment>
<proteinExistence type="inferred from homology"/>
<dbReference type="OrthoDB" id="10065080at2759"/>
<dbReference type="eggNOG" id="KOG3579">
    <property type="taxonomic scope" value="Eukaryota"/>
</dbReference>
<feature type="region of interest" description="Disordered" evidence="4">
    <location>
        <begin position="237"/>
        <end position="287"/>
    </location>
</feature>
<dbReference type="GO" id="GO:0006357">
    <property type="term" value="P:regulation of transcription by RNA polymerase II"/>
    <property type="evidence" value="ECO:0007669"/>
    <property type="project" value="TreeGrafter"/>
</dbReference>
<dbReference type="InterPro" id="IPR022750">
    <property type="entry name" value="IRF-2BP1_2-like_Znf"/>
</dbReference>
<feature type="region of interest" description="Disordered" evidence="4">
    <location>
        <begin position="80"/>
        <end position="117"/>
    </location>
</feature>
<dbReference type="Gene3D" id="1.10.10.1580">
    <property type="entry name" value="Interferon regulatory factor 2-binding protein"/>
    <property type="match status" value="1"/>
</dbReference>
<evidence type="ECO:0000256" key="2">
    <source>
        <dbReference type="ARBA" id="ARBA00010802"/>
    </source>
</evidence>
<feature type="region of interest" description="Disordered" evidence="4">
    <location>
        <begin position="317"/>
        <end position="385"/>
    </location>
</feature>
<feature type="compositionally biased region" description="Gly residues" evidence="4">
    <location>
        <begin position="252"/>
        <end position="261"/>
    </location>
</feature>
<dbReference type="KEGG" id="dan:6503594"/>
<dbReference type="GO" id="GO:0034399">
    <property type="term" value="C:nuclear periphery"/>
    <property type="evidence" value="ECO:0007669"/>
    <property type="project" value="EnsemblMetazoa"/>
</dbReference>
<dbReference type="AlphaFoldDB" id="B3MRZ2"/>
<dbReference type="PANTHER" id="PTHR10816:SF19">
    <property type="entry name" value="PROTEIN INTERACTING WITH TTK69 AND SIN3A, ISOFORM D"/>
    <property type="match status" value="1"/>
</dbReference>
<evidence type="ECO:0000313" key="8">
    <source>
        <dbReference type="Proteomes" id="UP000007801"/>
    </source>
</evidence>
<dbReference type="SUPFAM" id="SSF57850">
    <property type="entry name" value="RING/U-box"/>
    <property type="match status" value="1"/>
</dbReference>
<dbReference type="CTD" id="32205"/>
<evidence type="ECO:0000256" key="4">
    <source>
        <dbReference type="SAM" id="MobiDB-lite"/>
    </source>
</evidence>
<dbReference type="InParanoid" id="B3MRZ2"/>
<dbReference type="EMBL" id="CH902622">
    <property type="protein sequence ID" value="EDV34547.1"/>
    <property type="molecule type" value="Genomic_DNA"/>
</dbReference>
<feature type="domain" description="Interferon regulatory factor 2-binding protein 1/2-like C3HC4 zinc finger" evidence="6">
    <location>
        <begin position="530"/>
        <end position="602"/>
    </location>
</feature>
<evidence type="ECO:0000259" key="5">
    <source>
        <dbReference type="Pfam" id="PF11261"/>
    </source>
</evidence>
<dbReference type="PhylomeDB" id="B3MRZ2"/>
<dbReference type="Pfam" id="PF25454">
    <property type="entry name" value="zf-C3HC4_IRF-2BP1_2"/>
    <property type="match status" value="1"/>
</dbReference>
<feature type="compositionally biased region" description="Low complexity" evidence="4">
    <location>
        <begin position="80"/>
        <end position="97"/>
    </location>
</feature>
<dbReference type="OMA" id="GAQMNVP"/>
<gene>
    <name evidence="7" type="primary">Dana\GF20902</name>
    <name evidence="7" type="synonym">dana_GLEANR_4144</name>
    <name evidence="7" type="ORF">GF20902</name>
</gene>
<keyword evidence="8" id="KW-1185">Reference proteome</keyword>
<keyword evidence="3" id="KW-0539">Nucleus</keyword>
<dbReference type="Pfam" id="PF11261">
    <property type="entry name" value="IRF-2BP1_2"/>
    <property type="match status" value="1"/>
</dbReference>
<name>B3MRZ2_DROAN</name>
<evidence type="ECO:0000259" key="6">
    <source>
        <dbReference type="Pfam" id="PF25454"/>
    </source>
</evidence>
<feature type="compositionally biased region" description="Gly residues" evidence="4">
    <location>
        <begin position="452"/>
        <end position="508"/>
    </location>
</feature>
<feature type="domain" description="Interferon regulatory factor 2-binding protein 1/2-like zinc finger" evidence="5">
    <location>
        <begin position="6"/>
        <end position="57"/>
    </location>
</feature>
<dbReference type="PANTHER" id="PTHR10816">
    <property type="entry name" value="MYELIN TRANSCRIPTION FACTOR 1-RELATED"/>
    <property type="match status" value="1"/>
</dbReference>
<accession>B3MRZ2</accession>
<feature type="compositionally biased region" description="Low complexity" evidence="4">
    <location>
        <begin position="326"/>
        <end position="336"/>
    </location>
</feature>
<evidence type="ECO:0000313" key="7">
    <source>
        <dbReference type="EMBL" id="EDV34547.1"/>
    </source>
</evidence>
<dbReference type="GO" id="GO:0005737">
    <property type="term" value="C:cytoplasm"/>
    <property type="evidence" value="ECO:0007669"/>
    <property type="project" value="EnsemblMetazoa"/>
</dbReference>
<protein>
    <submittedName>
        <fullName evidence="7">Uncharacterized protein, isoform A</fullName>
    </submittedName>
</protein>
<evidence type="ECO:0000256" key="1">
    <source>
        <dbReference type="ARBA" id="ARBA00004123"/>
    </source>
</evidence>
<dbReference type="GO" id="GO:0005700">
    <property type="term" value="C:polytene chromosome"/>
    <property type="evidence" value="ECO:0007669"/>
    <property type="project" value="EnsemblMetazoa"/>
</dbReference>
<dbReference type="STRING" id="7217.B3MRZ2"/>
<dbReference type="HOGENOM" id="CLU_019307_2_0_1"/>
<dbReference type="GO" id="GO:0003714">
    <property type="term" value="F:transcription corepressor activity"/>
    <property type="evidence" value="ECO:0007669"/>
    <property type="project" value="TreeGrafter"/>
</dbReference>
<dbReference type="FunFam" id="1.10.10.1580:FF:000001">
    <property type="entry name" value="interferon regulatory factor 2-binding protein 2"/>
    <property type="match status" value="1"/>
</dbReference>
<feature type="compositionally biased region" description="Gly residues" evidence="4">
    <location>
        <begin position="420"/>
        <end position="439"/>
    </location>
</feature>
<dbReference type="InterPro" id="IPR044882">
    <property type="entry name" value="I2BP1/2_C3HC4-RING_sf"/>
</dbReference>
<dbReference type="GO" id="GO:0061630">
    <property type="term" value="F:ubiquitin protein ligase activity"/>
    <property type="evidence" value="ECO:0007669"/>
    <property type="project" value="EnsemblMetazoa"/>
</dbReference>
<dbReference type="FunCoup" id="B3MRZ2">
    <property type="interactions" value="1495"/>
</dbReference>
<feature type="region of interest" description="Disordered" evidence="4">
    <location>
        <begin position="403"/>
        <end position="512"/>
    </location>
</feature>
<feature type="compositionally biased region" description="Low complexity" evidence="4">
    <location>
        <begin position="440"/>
        <end position="451"/>
    </location>
</feature>
<dbReference type="Proteomes" id="UP000007801">
    <property type="component" value="Unassembled WGS sequence"/>
</dbReference>
<sequence>MSLQTKRQHCYLCDLPRMPWAMISDFSEAVCRGCVNYEGADRIEAVLDAARQMKRLHPASKRAHENGEVAVVLQQQAAAAQQQLQQQQQQQQVPPGSHRGGPPPGGAPGPSGTGPLSLGAVVAAASAAAHHHHHQAVAAGAYQMPVPRIGPPLDYPVKLEDAPGGGVRPVRISHMNPLHLRGGGVAGGGGGGGGGGSGGGGAGAGGGASGTALPPALSVNLKRPPSDDVDVDVAQQNAHGIPPDNAAPLSAGVGGVGGNGPSGVKRSAMDDPAGGGGVRPPLTRGESLPAAVSYVPERQLGGLRDKQQPVRAPSFDASTFKAEHMSPASRRNGSSPPSGPMPPRSVHSPNSSGSSSGRRSSGSRHVSSTTVTSSEVGGSNPSQAVVAGGLGGAGGAGAGGSLGGPGGAGSGQLSSCTSGGPSGGASGGSGGNGAPGGASMGPNSVAGDGSPASGGSGPSGSNGSGGSVNPGPGSSGSQGGGGSGGGGTPLTTPGGGSAGGGGLSGGPGSSAASNSAAAAAAAAAAQNATLKCTLCQERLEDTHFVQCPSVNHHKFCFPCSRESIKRQNGLGNEVYCPSGDRCPLANSTIPWAFMQGEITTILGEEVKVKKERES</sequence>
<reference evidence="7 8" key="1">
    <citation type="journal article" date="2007" name="Nature">
        <title>Evolution of genes and genomes on the Drosophila phylogeny.</title>
        <authorList>
            <consortium name="Drosophila 12 Genomes Consortium"/>
            <person name="Clark A.G."/>
            <person name="Eisen M.B."/>
            <person name="Smith D.R."/>
            <person name="Bergman C.M."/>
            <person name="Oliver B."/>
            <person name="Markow T.A."/>
            <person name="Kaufman T.C."/>
            <person name="Kellis M."/>
            <person name="Gelbart W."/>
            <person name="Iyer V.N."/>
            <person name="Pollard D.A."/>
            <person name="Sackton T.B."/>
            <person name="Larracuente A.M."/>
            <person name="Singh N.D."/>
            <person name="Abad J.P."/>
            <person name="Abt D.N."/>
            <person name="Adryan B."/>
            <person name="Aguade M."/>
            <person name="Akashi H."/>
            <person name="Anderson W.W."/>
            <person name="Aquadro C.F."/>
            <person name="Ardell D.H."/>
            <person name="Arguello R."/>
            <person name="Artieri C.G."/>
            <person name="Barbash D.A."/>
            <person name="Barker D."/>
            <person name="Barsanti P."/>
            <person name="Batterham P."/>
            <person name="Batzoglou S."/>
            <person name="Begun D."/>
            <person name="Bhutkar A."/>
            <person name="Blanco E."/>
            <person name="Bosak S.A."/>
            <person name="Bradley R.K."/>
            <person name="Brand A.D."/>
            <person name="Brent M.R."/>
            <person name="Brooks A.N."/>
            <person name="Brown R.H."/>
            <person name="Butlin R.K."/>
            <person name="Caggese C."/>
            <person name="Calvi B.R."/>
            <person name="Bernardo de Carvalho A."/>
            <person name="Caspi A."/>
            <person name="Castrezana S."/>
            <person name="Celniker S.E."/>
            <person name="Chang J.L."/>
            <person name="Chapple C."/>
            <person name="Chatterji S."/>
            <person name="Chinwalla A."/>
            <person name="Civetta A."/>
            <person name="Clifton S.W."/>
            <person name="Comeron J.M."/>
            <person name="Costello J.C."/>
            <person name="Coyne J.A."/>
            <person name="Daub J."/>
            <person name="David R.G."/>
            <person name="Delcher A.L."/>
            <person name="Delehaunty K."/>
            <person name="Do C.B."/>
            <person name="Ebling H."/>
            <person name="Edwards K."/>
            <person name="Eickbush T."/>
            <person name="Evans J.D."/>
            <person name="Filipski A."/>
            <person name="Findeiss S."/>
            <person name="Freyhult E."/>
            <person name="Fulton L."/>
            <person name="Fulton R."/>
            <person name="Garcia A.C."/>
            <person name="Gardiner A."/>
            <person name="Garfield D.A."/>
            <person name="Garvin B.E."/>
            <person name="Gibson G."/>
            <person name="Gilbert D."/>
            <person name="Gnerre S."/>
            <person name="Godfrey J."/>
            <person name="Good R."/>
            <person name="Gotea V."/>
            <person name="Gravely B."/>
            <person name="Greenberg A.J."/>
            <person name="Griffiths-Jones S."/>
            <person name="Gross S."/>
            <person name="Guigo R."/>
            <person name="Gustafson E.A."/>
            <person name="Haerty W."/>
            <person name="Hahn M.W."/>
            <person name="Halligan D.L."/>
            <person name="Halpern A.L."/>
            <person name="Halter G.M."/>
            <person name="Han M.V."/>
            <person name="Heger A."/>
            <person name="Hillier L."/>
            <person name="Hinrichs A.S."/>
            <person name="Holmes I."/>
            <person name="Hoskins R.A."/>
            <person name="Hubisz M.J."/>
            <person name="Hultmark D."/>
            <person name="Huntley M.A."/>
            <person name="Jaffe D.B."/>
            <person name="Jagadeeshan S."/>
            <person name="Jeck W.R."/>
            <person name="Johnson J."/>
            <person name="Jones C.D."/>
            <person name="Jordan W.C."/>
            <person name="Karpen G.H."/>
            <person name="Kataoka E."/>
            <person name="Keightley P.D."/>
            <person name="Kheradpour P."/>
            <person name="Kirkness E.F."/>
            <person name="Koerich L.B."/>
            <person name="Kristiansen K."/>
            <person name="Kudrna D."/>
            <person name="Kulathinal R.J."/>
            <person name="Kumar S."/>
            <person name="Kwok R."/>
            <person name="Lander E."/>
            <person name="Langley C.H."/>
            <person name="Lapoint R."/>
            <person name="Lazzaro B.P."/>
            <person name="Lee S.J."/>
            <person name="Levesque L."/>
            <person name="Li R."/>
            <person name="Lin C.F."/>
            <person name="Lin M.F."/>
            <person name="Lindblad-Toh K."/>
            <person name="Llopart A."/>
            <person name="Long M."/>
            <person name="Low L."/>
            <person name="Lozovsky E."/>
            <person name="Lu J."/>
            <person name="Luo M."/>
            <person name="Machado C.A."/>
            <person name="Makalowski W."/>
            <person name="Marzo M."/>
            <person name="Matsuda M."/>
            <person name="Matzkin L."/>
            <person name="McAllister B."/>
            <person name="McBride C.S."/>
            <person name="McKernan B."/>
            <person name="McKernan K."/>
            <person name="Mendez-Lago M."/>
            <person name="Minx P."/>
            <person name="Mollenhauer M.U."/>
            <person name="Montooth K."/>
            <person name="Mount S.M."/>
            <person name="Mu X."/>
            <person name="Myers E."/>
            <person name="Negre B."/>
            <person name="Newfeld S."/>
            <person name="Nielsen R."/>
            <person name="Noor M.A."/>
            <person name="O'Grady P."/>
            <person name="Pachter L."/>
            <person name="Papaceit M."/>
            <person name="Parisi M.J."/>
            <person name="Parisi M."/>
            <person name="Parts L."/>
            <person name="Pedersen J.S."/>
            <person name="Pesole G."/>
            <person name="Phillippy A.M."/>
            <person name="Ponting C.P."/>
            <person name="Pop M."/>
            <person name="Porcelli D."/>
            <person name="Powell J.R."/>
            <person name="Prohaska S."/>
            <person name="Pruitt K."/>
            <person name="Puig M."/>
            <person name="Quesneville H."/>
            <person name="Ram K.R."/>
            <person name="Rand D."/>
            <person name="Rasmussen M.D."/>
            <person name="Reed L.K."/>
            <person name="Reenan R."/>
            <person name="Reily A."/>
            <person name="Remington K.A."/>
            <person name="Rieger T.T."/>
            <person name="Ritchie M.G."/>
            <person name="Robin C."/>
            <person name="Rogers Y.H."/>
            <person name="Rohde C."/>
            <person name="Rozas J."/>
            <person name="Rubenfield M.J."/>
            <person name="Ruiz A."/>
            <person name="Russo S."/>
            <person name="Salzberg S.L."/>
            <person name="Sanchez-Gracia A."/>
            <person name="Saranga D.J."/>
            <person name="Sato H."/>
            <person name="Schaeffer S.W."/>
            <person name="Schatz M.C."/>
            <person name="Schlenke T."/>
            <person name="Schwartz R."/>
            <person name="Segarra C."/>
            <person name="Singh R.S."/>
            <person name="Sirot L."/>
            <person name="Sirota M."/>
            <person name="Sisneros N.B."/>
            <person name="Smith C.D."/>
            <person name="Smith T.F."/>
            <person name="Spieth J."/>
            <person name="Stage D.E."/>
            <person name="Stark A."/>
            <person name="Stephan W."/>
            <person name="Strausberg R.L."/>
            <person name="Strempel S."/>
            <person name="Sturgill D."/>
            <person name="Sutton G."/>
            <person name="Sutton G.G."/>
            <person name="Tao W."/>
            <person name="Teichmann S."/>
            <person name="Tobari Y.N."/>
            <person name="Tomimura Y."/>
            <person name="Tsolas J.M."/>
            <person name="Valente V.L."/>
            <person name="Venter E."/>
            <person name="Venter J.C."/>
            <person name="Vicario S."/>
            <person name="Vieira F.G."/>
            <person name="Vilella A.J."/>
            <person name="Villasante A."/>
            <person name="Walenz B."/>
            <person name="Wang J."/>
            <person name="Wasserman M."/>
            <person name="Watts T."/>
            <person name="Wilson D."/>
            <person name="Wilson R.K."/>
            <person name="Wing R.A."/>
            <person name="Wolfner M.F."/>
            <person name="Wong A."/>
            <person name="Wong G.K."/>
            <person name="Wu C.I."/>
            <person name="Wu G."/>
            <person name="Yamamoto D."/>
            <person name="Yang H.P."/>
            <person name="Yang S.P."/>
            <person name="Yorke J.A."/>
            <person name="Yoshida K."/>
            <person name="Zdobnov E."/>
            <person name="Zhang P."/>
            <person name="Zhang Y."/>
            <person name="Zimin A.V."/>
            <person name="Baldwin J."/>
            <person name="Abdouelleil A."/>
            <person name="Abdulkadir J."/>
            <person name="Abebe A."/>
            <person name="Abera B."/>
            <person name="Abreu J."/>
            <person name="Acer S.C."/>
            <person name="Aftuck L."/>
            <person name="Alexander A."/>
            <person name="An P."/>
            <person name="Anderson E."/>
            <person name="Anderson S."/>
            <person name="Arachi H."/>
            <person name="Azer M."/>
            <person name="Bachantsang P."/>
            <person name="Barry A."/>
            <person name="Bayul T."/>
            <person name="Berlin A."/>
            <person name="Bessette D."/>
            <person name="Bloom T."/>
            <person name="Blye J."/>
            <person name="Boguslavskiy L."/>
            <person name="Bonnet C."/>
            <person name="Boukhgalter B."/>
            <person name="Bourzgui I."/>
            <person name="Brown A."/>
            <person name="Cahill P."/>
            <person name="Channer S."/>
            <person name="Cheshatsang Y."/>
            <person name="Chuda L."/>
            <person name="Citroen M."/>
            <person name="Collymore A."/>
            <person name="Cooke P."/>
            <person name="Costello M."/>
            <person name="D'Aco K."/>
            <person name="Daza R."/>
            <person name="De Haan G."/>
            <person name="DeGray S."/>
            <person name="DeMaso C."/>
            <person name="Dhargay N."/>
            <person name="Dooley K."/>
            <person name="Dooley E."/>
            <person name="Doricent M."/>
            <person name="Dorje P."/>
            <person name="Dorjee K."/>
            <person name="Dupes A."/>
            <person name="Elong R."/>
            <person name="Falk J."/>
            <person name="Farina A."/>
            <person name="Faro S."/>
            <person name="Ferguson D."/>
            <person name="Fisher S."/>
            <person name="Foley C.D."/>
            <person name="Franke A."/>
            <person name="Friedrich D."/>
            <person name="Gadbois L."/>
            <person name="Gearin G."/>
            <person name="Gearin C.R."/>
            <person name="Giannoukos G."/>
            <person name="Goode T."/>
            <person name="Graham J."/>
            <person name="Grandbois E."/>
            <person name="Grewal S."/>
            <person name="Gyaltsen K."/>
            <person name="Hafez N."/>
            <person name="Hagos B."/>
            <person name="Hall J."/>
            <person name="Henson C."/>
            <person name="Hollinger A."/>
            <person name="Honan T."/>
            <person name="Huard M.D."/>
            <person name="Hughes L."/>
            <person name="Hurhula B."/>
            <person name="Husby M.E."/>
            <person name="Kamat A."/>
            <person name="Kanga B."/>
            <person name="Kashin S."/>
            <person name="Khazanovich D."/>
            <person name="Kisner P."/>
            <person name="Lance K."/>
            <person name="Lara M."/>
            <person name="Lee W."/>
            <person name="Lennon N."/>
            <person name="Letendre F."/>
            <person name="LeVine R."/>
            <person name="Lipovsky A."/>
            <person name="Liu X."/>
            <person name="Liu J."/>
            <person name="Liu S."/>
            <person name="Lokyitsang T."/>
            <person name="Lokyitsang Y."/>
            <person name="Lubonja R."/>
            <person name="Lui A."/>
            <person name="MacDonald P."/>
            <person name="Magnisalis V."/>
            <person name="Maru K."/>
            <person name="Matthews C."/>
            <person name="McCusker W."/>
            <person name="McDonough S."/>
            <person name="Mehta T."/>
            <person name="Meldrim J."/>
            <person name="Meneus L."/>
            <person name="Mihai O."/>
            <person name="Mihalev A."/>
            <person name="Mihova T."/>
            <person name="Mittelman R."/>
            <person name="Mlenga V."/>
            <person name="Montmayeur A."/>
            <person name="Mulrain L."/>
            <person name="Navidi A."/>
            <person name="Naylor J."/>
            <person name="Negash T."/>
            <person name="Nguyen T."/>
            <person name="Nguyen N."/>
            <person name="Nicol R."/>
            <person name="Norbu C."/>
            <person name="Norbu N."/>
            <person name="Novod N."/>
            <person name="O'Neill B."/>
            <person name="Osman S."/>
            <person name="Markiewicz E."/>
            <person name="Oyono O.L."/>
            <person name="Patti C."/>
            <person name="Phunkhang P."/>
            <person name="Pierre F."/>
            <person name="Priest M."/>
            <person name="Raghuraman S."/>
            <person name="Rege F."/>
            <person name="Reyes R."/>
            <person name="Rise C."/>
            <person name="Rogov P."/>
            <person name="Ross K."/>
            <person name="Ryan E."/>
            <person name="Settipalli S."/>
            <person name="Shea T."/>
            <person name="Sherpa N."/>
            <person name="Shi L."/>
            <person name="Shih D."/>
            <person name="Sparrow T."/>
            <person name="Spaulding J."/>
            <person name="Stalker J."/>
            <person name="Stange-Thomann N."/>
            <person name="Stavropoulos S."/>
            <person name="Stone C."/>
            <person name="Strader C."/>
            <person name="Tesfaye S."/>
            <person name="Thomson T."/>
            <person name="Thoulutsang Y."/>
            <person name="Thoulutsang D."/>
            <person name="Topham K."/>
            <person name="Topping I."/>
            <person name="Tsamla T."/>
            <person name="Vassiliev H."/>
            <person name="Vo A."/>
            <person name="Wangchuk T."/>
            <person name="Wangdi T."/>
            <person name="Weiand M."/>
            <person name="Wilkinson J."/>
            <person name="Wilson A."/>
            <person name="Yadav S."/>
            <person name="Young G."/>
            <person name="Yu Q."/>
            <person name="Zembek L."/>
            <person name="Zhong D."/>
            <person name="Zimmer A."/>
            <person name="Zwirko Z."/>
            <person name="Jaffe D.B."/>
            <person name="Alvarez P."/>
            <person name="Brockman W."/>
            <person name="Butler J."/>
            <person name="Chin C."/>
            <person name="Gnerre S."/>
            <person name="Grabherr M."/>
            <person name="Kleber M."/>
            <person name="Mauceli E."/>
            <person name="MacCallum I."/>
        </authorList>
    </citation>
    <scope>NUCLEOTIDE SEQUENCE [LARGE SCALE GENOMIC DNA]</scope>
    <source>
        <strain evidence="8">Tucson 14024-0371.13</strain>
    </source>
</reference>